<name>A0AAD5RRL6_9PEZI</name>
<comment type="caution">
    <text evidence="1">The sequence shown here is derived from an EMBL/GenBank/DDBJ whole genome shotgun (WGS) entry which is preliminary data.</text>
</comment>
<dbReference type="Proteomes" id="UP001201980">
    <property type="component" value="Unassembled WGS sequence"/>
</dbReference>
<evidence type="ECO:0000313" key="2">
    <source>
        <dbReference type="Proteomes" id="UP001201980"/>
    </source>
</evidence>
<gene>
    <name evidence="1" type="ORF">MKZ38_000363</name>
</gene>
<dbReference type="EMBL" id="JAKWBI020000108">
    <property type="protein sequence ID" value="KAJ2902602.1"/>
    <property type="molecule type" value="Genomic_DNA"/>
</dbReference>
<dbReference type="Gene3D" id="3.40.630.30">
    <property type="match status" value="1"/>
</dbReference>
<organism evidence="1 2">
    <name type="scientific">Zalerion maritima</name>
    <dbReference type="NCBI Taxonomy" id="339359"/>
    <lineage>
        <taxon>Eukaryota</taxon>
        <taxon>Fungi</taxon>
        <taxon>Dikarya</taxon>
        <taxon>Ascomycota</taxon>
        <taxon>Pezizomycotina</taxon>
        <taxon>Sordariomycetes</taxon>
        <taxon>Lulworthiomycetidae</taxon>
        <taxon>Lulworthiales</taxon>
        <taxon>Lulworthiaceae</taxon>
        <taxon>Zalerion</taxon>
    </lineage>
</organism>
<evidence type="ECO:0000313" key="1">
    <source>
        <dbReference type="EMBL" id="KAJ2902602.1"/>
    </source>
</evidence>
<reference evidence="1" key="1">
    <citation type="submission" date="2022-07" db="EMBL/GenBank/DDBJ databases">
        <title>Draft genome sequence of Zalerion maritima ATCC 34329, a (micro)plastics degrading marine fungus.</title>
        <authorList>
            <person name="Paco A."/>
            <person name="Goncalves M.F.M."/>
            <person name="Rocha-Santos T.A.P."/>
            <person name="Alves A."/>
        </authorList>
    </citation>
    <scope>NUCLEOTIDE SEQUENCE</scope>
    <source>
        <strain evidence="1">ATCC 34329</strain>
    </source>
</reference>
<accession>A0AAD5RRL6</accession>
<sequence length="277" mass="31541">MTDTNMKDPTLINIWQAPQTLVLTPDYTNLDTQKMTSPRKKEVPKLRLIPWDPLSSDHADRLYRQRLVCGWDYGLIDEWKEEQKAGTKAIYWVVLDDSGPAKDKLLDSHVAQFPDESLPLQDTASKLLAAPRDPSQEGFLPIGHVGVSLRPDFNEKVGLPRDGVCWIKTFYVSWVLQGSGIGRTTMTYLESMMTQNPINATIAALDTVPGEWQLAKDNIQNFYSDPPHKVPAVSNEEWYERQGYKVFHRDEKALKERLGDSGEEVVIPLLFCKKRLV</sequence>
<protein>
    <submittedName>
        <fullName evidence="1">Uncharacterized protein</fullName>
    </submittedName>
</protein>
<proteinExistence type="predicted"/>
<keyword evidence="2" id="KW-1185">Reference proteome</keyword>
<dbReference type="AlphaFoldDB" id="A0AAD5RRL6"/>